<proteinExistence type="predicted"/>
<evidence type="ECO:0000256" key="2">
    <source>
        <dbReference type="ARBA" id="ARBA00023172"/>
    </source>
</evidence>
<evidence type="ECO:0000313" key="5">
    <source>
        <dbReference type="Proteomes" id="UP000601435"/>
    </source>
</evidence>
<keyword evidence="5" id="KW-1185">Reference proteome</keyword>
<evidence type="ECO:0000313" key="4">
    <source>
        <dbReference type="EMBL" id="CAE7740482.1"/>
    </source>
</evidence>
<protein>
    <submittedName>
        <fullName evidence="4">RmuC protein</fullName>
    </submittedName>
</protein>
<organism evidence="4 5">
    <name type="scientific">Symbiodinium necroappetens</name>
    <dbReference type="NCBI Taxonomy" id="1628268"/>
    <lineage>
        <taxon>Eukaryota</taxon>
        <taxon>Sar</taxon>
        <taxon>Alveolata</taxon>
        <taxon>Dinophyceae</taxon>
        <taxon>Suessiales</taxon>
        <taxon>Symbiodiniaceae</taxon>
        <taxon>Symbiodinium</taxon>
    </lineage>
</organism>
<accession>A0A812XPS3</accession>
<feature type="coiled-coil region" evidence="3">
    <location>
        <begin position="5"/>
        <end position="78"/>
    </location>
</feature>
<dbReference type="PANTHER" id="PTHR30563:SF0">
    <property type="entry name" value="DNA RECOMBINATION PROTEIN RMUC"/>
    <property type="match status" value="1"/>
</dbReference>
<name>A0A812XPS3_9DINO</name>
<dbReference type="AlphaFoldDB" id="A0A812XPS3"/>
<dbReference type="EMBL" id="CAJNJA010037918">
    <property type="protein sequence ID" value="CAE7740482.1"/>
    <property type="molecule type" value="Genomic_DNA"/>
</dbReference>
<evidence type="ECO:0000256" key="1">
    <source>
        <dbReference type="ARBA" id="ARBA00023054"/>
    </source>
</evidence>
<dbReference type="PANTHER" id="PTHR30563">
    <property type="entry name" value="DNA RECOMBINATION PROTEIN RMUC"/>
    <property type="match status" value="1"/>
</dbReference>
<evidence type="ECO:0000256" key="3">
    <source>
        <dbReference type="SAM" id="Coils"/>
    </source>
</evidence>
<dbReference type="GO" id="GO:0006310">
    <property type="term" value="P:DNA recombination"/>
    <property type="evidence" value="ECO:0007669"/>
    <property type="project" value="UniProtKB-KW"/>
</dbReference>
<dbReference type="InterPro" id="IPR003798">
    <property type="entry name" value="DNA_recombination_RmuC"/>
</dbReference>
<feature type="coiled-coil region" evidence="3">
    <location>
        <begin position="120"/>
        <end position="147"/>
    </location>
</feature>
<reference evidence="4" key="1">
    <citation type="submission" date="2021-02" db="EMBL/GenBank/DDBJ databases">
        <authorList>
            <person name="Dougan E. K."/>
            <person name="Rhodes N."/>
            <person name="Thang M."/>
            <person name="Chan C."/>
        </authorList>
    </citation>
    <scope>NUCLEOTIDE SEQUENCE</scope>
</reference>
<keyword evidence="1 3" id="KW-0175">Coiled coil</keyword>
<gene>
    <name evidence="4" type="primary">rmuC</name>
    <name evidence="4" type="ORF">SNEC2469_LOCUS21392</name>
</gene>
<comment type="caution">
    <text evidence="4">The sequence shown here is derived from an EMBL/GenBank/DDBJ whole genome shotgun (WGS) entry which is preliminary data.</text>
</comment>
<dbReference type="OrthoDB" id="7295108at2759"/>
<keyword evidence="2" id="KW-0233">DNA recombination</keyword>
<dbReference type="Proteomes" id="UP000601435">
    <property type="component" value="Unassembled WGS sequence"/>
</dbReference>
<sequence length="400" mass="45733">MSALEAATDAQNASYQEQLQSYREQLDTLRQQFSDAQTAAATAAVRLEETSKHFHEREQLLQQNSAQLQQEFERLAAKVFENQEARQKSSLVQVMGPLREQLGEFKARVEQVYHADIKERATLLGEVKNLQQASERINAEAENLTRALKGDKKLQGNWGELVLERVLESSGLRKDHEYFVQSSERNQAGDLKRPDVVVRLPEQRDVVVDAKVSLNAYEQAHTESDEQNRDRLLRTHANNLRNHVKRLSEQDYDQLPNVRSLDFVLLFVPIESAFASAMKTDERLFNEAFNQRIVIVSPTTLMMTLRIINNVWRIEKQGDNAQEIAERAGALYDKLRLLVDDLETLGRQLQTVERTFDVLHGRLVSGKGNLVRQVEQLRELGAVVKKPISAKLLDSLPEEE</sequence>
<dbReference type="Pfam" id="PF02646">
    <property type="entry name" value="RmuC"/>
    <property type="match status" value="1"/>
</dbReference>